<accession>A0AA38TQV7</accession>
<dbReference type="FunFam" id="3.80.10.10:FF:001196">
    <property type="entry name" value="F-box/LRR-repeat protein 4"/>
    <property type="match status" value="1"/>
</dbReference>
<organism evidence="3 4">
    <name type="scientific">Centaurea solstitialis</name>
    <name type="common">yellow star-thistle</name>
    <dbReference type="NCBI Taxonomy" id="347529"/>
    <lineage>
        <taxon>Eukaryota</taxon>
        <taxon>Viridiplantae</taxon>
        <taxon>Streptophyta</taxon>
        <taxon>Embryophyta</taxon>
        <taxon>Tracheophyta</taxon>
        <taxon>Spermatophyta</taxon>
        <taxon>Magnoliopsida</taxon>
        <taxon>eudicotyledons</taxon>
        <taxon>Gunneridae</taxon>
        <taxon>Pentapetalae</taxon>
        <taxon>asterids</taxon>
        <taxon>campanulids</taxon>
        <taxon>Asterales</taxon>
        <taxon>Asteraceae</taxon>
        <taxon>Carduoideae</taxon>
        <taxon>Cardueae</taxon>
        <taxon>Centaureinae</taxon>
        <taxon>Centaurea</taxon>
    </lineage>
</organism>
<feature type="domain" description="F-box" evidence="1">
    <location>
        <begin position="11"/>
        <end position="41"/>
    </location>
</feature>
<dbReference type="InterPro" id="IPR006553">
    <property type="entry name" value="Leu-rich_rpt_Cys-con_subtyp"/>
</dbReference>
<evidence type="ECO:0000313" key="3">
    <source>
        <dbReference type="EMBL" id="KAJ9555912.1"/>
    </source>
</evidence>
<sequence length="625" mass="68051">MRGHDWINSMLPDELILEIFRDLDSKSSRDACSLVCRRWLALERLSRDTIRIGASGSPDALVNLLARRFVNVSNVYIDERLSISLPVDFGRRRSASQSALSWLRLHIVSERSESGTSELDSYCLSDAGLAAVADGFTKLEKLSLIWCSNATSAGLRSVAEKCRSLKSLDLQGCYVGDQGLGAIGECCKQLEVLNLRFCEGLTDAGLAELALGCGKTLKSLGVAACAKISDVSLEAVGSYCRSLETLSLDSEFIHNKGVLAVAEGCPRLKNLNLQCINVTDEALSAVGILCASLESLALYSFQRFSDKSLCAIGKGCKKLRSLMLSDCYFLSDKGLEAVAAGCSELARLEVNGCHNIGTYGLESIGRSCTRLTELALLYCQKVGDEALSEVGKGCKYLQALHLVDCSVIGDDAICSIAIGCKSLKKLHIRRCYEVGSKGIIAVGENCKYLTDLSIRFCDRVNNEALVTVGNGCPLLRHLNVSGCHQIGDAGITAIARGCPQLTYLDVSVLHNLRDIALAEVGDGCPLLKDIVLSHCRQITDIGLAHLVKRCKLLESCHMVLLPRCDCSWCCHCHIELCQYEESSDREVKDIKCIRKTRGLHGNIQLPFGIEDRNRFKAAFVDRDEG</sequence>
<proteinExistence type="predicted"/>
<dbReference type="PANTHER" id="PTHR13318:SF41">
    <property type="entry name" value="F-BOX_LRR-REPEAT PROTEIN 4"/>
    <property type="match status" value="1"/>
</dbReference>
<feature type="domain" description="F-box/LRR-repeat protein 15-like leucin rich repeat" evidence="2">
    <location>
        <begin position="252"/>
        <end position="469"/>
    </location>
</feature>
<protein>
    <recommendedName>
        <fullName evidence="5">F-box domain-containing protein</fullName>
    </recommendedName>
</protein>
<gene>
    <name evidence="3" type="ORF">OSB04_010526</name>
</gene>
<dbReference type="FunFam" id="1.20.1280.50:FF:000023">
    <property type="entry name" value="F-box/LRR-repeat protein 4"/>
    <property type="match status" value="1"/>
</dbReference>
<dbReference type="SUPFAM" id="SSF81383">
    <property type="entry name" value="F-box domain"/>
    <property type="match status" value="1"/>
</dbReference>
<dbReference type="Proteomes" id="UP001172457">
    <property type="component" value="Chromosome 3"/>
</dbReference>
<evidence type="ECO:0000313" key="4">
    <source>
        <dbReference type="Proteomes" id="UP001172457"/>
    </source>
</evidence>
<dbReference type="Pfam" id="PF12937">
    <property type="entry name" value="F-box-like"/>
    <property type="match status" value="1"/>
</dbReference>
<name>A0AA38TQV7_9ASTR</name>
<comment type="caution">
    <text evidence="3">The sequence shown here is derived from an EMBL/GenBank/DDBJ whole genome shotgun (WGS) entry which is preliminary data.</text>
</comment>
<reference evidence="3" key="1">
    <citation type="submission" date="2023-03" db="EMBL/GenBank/DDBJ databases">
        <title>Chromosome-scale reference genome and RAD-based genetic map of yellow starthistle (Centaurea solstitialis) reveal putative structural variation and QTLs associated with invader traits.</title>
        <authorList>
            <person name="Reatini B."/>
            <person name="Cang F.A."/>
            <person name="Jiang Q."/>
            <person name="Mckibben M.T.W."/>
            <person name="Barker M.S."/>
            <person name="Rieseberg L.H."/>
            <person name="Dlugosch K.M."/>
        </authorList>
    </citation>
    <scope>NUCLEOTIDE SEQUENCE</scope>
    <source>
        <strain evidence="3">CAN-66</strain>
        <tissue evidence="3">Leaf</tissue>
    </source>
</reference>
<evidence type="ECO:0008006" key="5">
    <source>
        <dbReference type="Google" id="ProtNLM"/>
    </source>
</evidence>
<dbReference type="InterPro" id="IPR001810">
    <property type="entry name" value="F-box_dom"/>
</dbReference>
<dbReference type="Pfam" id="PF25372">
    <property type="entry name" value="DUF7885"/>
    <property type="match status" value="3"/>
</dbReference>
<dbReference type="SMART" id="SM00367">
    <property type="entry name" value="LRR_CC"/>
    <property type="match status" value="16"/>
</dbReference>
<dbReference type="InterPro" id="IPR036047">
    <property type="entry name" value="F-box-like_dom_sf"/>
</dbReference>
<dbReference type="EMBL" id="JARYMX010000003">
    <property type="protein sequence ID" value="KAJ9555912.1"/>
    <property type="molecule type" value="Genomic_DNA"/>
</dbReference>
<feature type="domain" description="F-box/LRR-repeat protein 15-like leucin rich repeat" evidence="2">
    <location>
        <begin position="472"/>
        <end position="552"/>
    </location>
</feature>
<evidence type="ECO:0000259" key="2">
    <source>
        <dbReference type="Pfam" id="PF25372"/>
    </source>
</evidence>
<dbReference type="CDD" id="cd22159">
    <property type="entry name" value="F-box_AtTIR1-like"/>
    <property type="match status" value="1"/>
</dbReference>
<dbReference type="SUPFAM" id="SSF52047">
    <property type="entry name" value="RNI-like"/>
    <property type="match status" value="2"/>
</dbReference>
<dbReference type="GO" id="GO:0031146">
    <property type="term" value="P:SCF-dependent proteasomal ubiquitin-dependent protein catabolic process"/>
    <property type="evidence" value="ECO:0007669"/>
    <property type="project" value="TreeGrafter"/>
</dbReference>
<dbReference type="Gene3D" id="1.20.1280.50">
    <property type="match status" value="1"/>
</dbReference>
<dbReference type="PANTHER" id="PTHR13318">
    <property type="entry name" value="PARTNER OF PAIRED, ISOFORM B-RELATED"/>
    <property type="match status" value="1"/>
</dbReference>
<dbReference type="AlphaFoldDB" id="A0AA38TQV7"/>
<dbReference type="Gene3D" id="3.80.10.10">
    <property type="entry name" value="Ribonuclease Inhibitor"/>
    <property type="match status" value="2"/>
</dbReference>
<keyword evidence="4" id="KW-1185">Reference proteome</keyword>
<evidence type="ECO:0000259" key="1">
    <source>
        <dbReference type="Pfam" id="PF12937"/>
    </source>
</evidence>
<dbReference type="InterPro" id="IPR057207">
    <property type="entry name" value="FBXL15_LRR"/>
</dbReference>
<dbReference type="InterPro" id="IPR032675">
    <property type="entry name" value="LRR_dom_sf"/>
</dbReference>
<dbReference type="GO" id="GO:0019005">
    <property type="term" value="C:SCF ubiquitin ligase complex"/>
    <property type="evidence" value="ECO:0007669"/>
    <property type="project" value="TreeGrafter"/>
</dbReference>
<feature type="domain" description="F-box/LRR-repeat protein 15-like leucin rich repeat" evidence="2">
    <location>
        <begin position="137"/>
        <end position="249"/>
    </location>
</feature>